<dbReference type="AlphaFoldDB" id="A0AAV7Q4P4"/>
<reference evidence="2" key="1">
    <citation type="journal article" date="2022" name="bioRxiv">
        <title>Sequencing and chromosome-scale assembly of the giantPleurodeles waltlgenome.</title>
        <authorList>
            <person name="Brown T."/>
            <person name="Elewa A."/>
            <person name="Iarovenko S."/>
            <person name="Subramanian E."/>
            <person name="Araus A.J."/>
            <person name="Petzold A."/>
            <person name="Susuki M."/>
            <person name="Suzuki K.-i.T."/>
            <person name="Hayashi T."/>
            <person name="Toyoda A."/>
            <person name="Oliveira C."/>
            <person name="Osipova E."/>
            <person name="Leigh N.D."/>
            <person name="Simon A."/>
            <person name="Yun M.H."/>
        </authorList>
    </citation>
    <scope>NUCLEOTIDE SEQUENCE</scope>
    <source>
        <strain evidence="2">20211129_DDA</strain>
        <tissue evidence="2">Liver</tissue>
    </source>
</reference>
<feature type="compositionally biased region" description="Low complexity" evidence="1">
    <location>
        <begin position="115"/>
        <end position="131"/>
    </location>
</feature>
<proteinExistence type="predicted"/>
<dbReference type="Proteomes" id="UP001066276">
    <property type="component" value="Chromosome 6"/>
</dbReference>
<evidence type="ECO:0000256" key="1">
    <source>
        <dbReference type="SAM" id="MobiDB-lite"/>
    </source>
</evidence>
<accession>A0AAV7Q4P4</accession>
<dbReference type="EMBL" id="JANPWB010000010">
    <property type="protein sequence ID" value="KAJ1135552.1"/>
    <property type="molecule type" value="Genomic_DNA"/>
</dbReference>
<evidence type="ECO:0000313" key="3">
    <source>
        <dbReference type="Proteomes" id="UP001066276"/>
    </source>
</evidence>
<gene>
    <name evidence="2" type="ORF">NDU88_001991</name>
</gene>
<name>A0AAV7Q4P4_PLEWA</name>
<protein>
    <submittedName>
        <fullName evidence="2">Uncharacterized protein</fullName>
    </submittedName>
</protein>
<organism evidence="2 3">
    <name type="scientific">Pleurodeles waltl</name>
    <name type="common">Iberian ribbed newt</name>
    <dbReference type="NCBI Taxonomy" id="8319"/>
    <lineage>
        <taxon>Eukaryota</taxon>
        <taxon>Metazoa</taxon>
        <taxon>Chordata</taxon>
        <taxon>Craniata</taxon>
        <taxon>Vertebrata</taxon>
        <taxon>Euteleostomi</taxon>
        <taxon>Amphibia</taxon>
        <taxon>Batrachia</taxon>
        <taxon>Caudata</taxon>
        <taxon>Salamandroidea</taxon>
        <taxon>Salamandridae</taxon>
        <taxon>Pleurodelinae</taxon>
        <taxon>Pleurodeles</taxon>
    </lineage>
</organism>
<feature type="region of interest" description="Disordered" evidence="1">
    <location>
        <begin position="103"/>
        <end position="151"/>
    </location>
</feature>
<comment type="caution">
    <text evidence="2">The sequence shown here is derived from an EMBL/GenBank/DDBJ whole genome shotgun (WGS) entry which is preliminary data.</text>
</comment>
<keyword evidence="3" id="KW-1185">Reference proteome</keyword>
<sequence length="151" mass="15858">MKNATTGVISSGTIVIVFFGTRVDIMLSWPAENQSARGPARRLKSELTRGVCGGWSWNHPALCAPALAPGLDVPAEACEDRRCRGLGLCADPVRLEVCTAACRSPGDRSRTRKTPGPAGPDQPDDPGSGSPRRLAVSPPDAGRVTLRQCPG</sequence>
<evidence type="ECO:0000313" key="2">
    <source>
        <dbReference type="EMBL" id="KAJ1135552.1"/>
    </source>
</evidence>